<dbReference type="Gene3D" id="3.30.780.10">
    <property type="entry name" value="SUI1-like domain"/>
    <property type="match status" value="1"/>
</dbReference>
<dbReference type="AlphaFoldDB" id="A0A521CDB4"/>
<proteinExistence type="inferred from homology"/>
<dbReference type="PANTHER" id="PTHR12789">
    <property type="entry name" value="DENSITY-REGULATED PROTEIN HOMOLOG"/>
    <property type="match status" value="1"/>
</dbReference>
<organism evidence="5 6">
    <name type="scientific">Pedobacter westerhofensis</name>
    <dbReference type="NCBI Taxonomy" id="425512"/>
    <lineage>
        <taxon>Bacteria</taxon>
        <taxon>Pseudomonadati</taxon>
        <taxon>Bacteroidota</taxon>
        <taxon>Sphingobacteriia</taxon>
        <taxon>Sphingobacteriales</taxon>
        <taxon>Sphingobacteriaceae</taxon>
        <taxon>Pedobacter</taxon>
    </lineage>
</organism>
<dbReference type="EMBL" id="FXTN01000003">
    <property type="protein sequence ID" value="SMO57418.1"/>
    <property type="molecule type" value="Genomic_DNA"/>
</dbReference>
<dbReference type="RefSeq" id="WP_142527639.1">
    <property type="nucleotide sequence ID" value="NZ_CBCSJO010000004.1"/>
</dbReference>
<dbReference type="OrthoDB" id="9792915at2"/>
<dbReference type="SUPFAM" id="SSF55159">
    <property type="entry name" value="eIF1-like"/>
    <property type="match status" value="1"/>
</dbReference>
<dbReference type="GO" id="GO:0002188">
    <property type="term" value="P:translation reinitiation"/>
    <property type="evidence" value="ECO:0007669"/>
    <property type="project" value="TreeGrafter"/>
</dbReference>
<dbReference type="InterPro" id="IPR050318">
    <property type="entry name" value="DENR/SUI1_TIF"/>
</dbReference>
<dbReference type="GO" id="GO:0001731">
    <property type="term" value="P:formation of translation preinitiation complex"/>
    <property type="evidence" value="ECO:0007669"/>
    <property type="project" value="TreeGrafter"/>
</dbReference>
<protein>
    <submittedName>
        <fullName evidence="5">Translation initiation factor 1</fullName>
    </submittedName>
</protein>
<dbReference type="PANTHER" id="PTHR12789:SF0">
    <property type="entry name" value="DENSITY-REGULATED PROTEIN"/>
    <property type="match status" value="1"/>
</dbReference>
<evidence type="ECO:0000259" key="4">
    <source>
        <dbReference type="PROSITE" id="PS50296"/>
    </source>
</evidence>
<evidence type="ECO:0000313" key="6">
    <source>
        <dbReference type="Proteomes" id="UP000320300"/>
    </source>
</evidence>
<accession>A0A521CDB4</accession>
<dbReference type="InterPro" id="IPR005872">
    <property type="entry name" value="SUI1_arc_bac"/>
</dbReference>
<dbReference type="GO" id="GO:0003729">
    <property type="term" value="F:mRNA binding"/>
    <property type="evidence" value="ECO:0007669"/>
    <property type="project" value="TreeGrafter"/>
</dbReference>
<evidence type="ECO:0000256" key="2">
    <source>
        <dbReference type="ARBA" id="ARBA00022845"/>
    </source>
</evidence>
<evidence type="ECO:0000256" key="3">
    <source>
        <dbReference type="ARBA" id="ARBA00022917"/>
    </source>
</evidence>
<comment type="similarity">
    <text evidence="1">Belongs to the SUI1 family.</text>
</comment>
<name>A0A521CDB4_9SPHI</name>
<reference evidence="5 6" key="1">
    <citation type="submission" date="2017-05" db="EMBL/GenBank/DDBJ databases">
        <authorList>
            <person name="Varghese N."/>
            <person name="Submissions S."/>
        </authorList>
    </citation>
    <scope>NUCLEOTIDE SEQUENCE [LARGE SCALE GENOMIC DNA]</scope>
    <source>
        <strain evidence="5 6">DSM 19036</strain>
    </source>
</reference>
<dbReference type="InterPro" id="IPR001950">
    <property type="entry name" value="SUI1"/>
</dbReference>
<dbReference type="InterPro" id="IPR036877">
    <property type="entry name" value="SUI1_dom_sf"/>
</dbReference>
<dbReference type="PROSITE" id="PS50296">
    <property type="entry name" value="SUI1"/>
    <property type="match status" value="1"/>
</dbReference>
<gene>
    <name evidence="5" type="ORF">SAMN06265348_103472</name>
</gene>
<dbReference type="GO" id="GO:0003743">
    <property type="term" value="F:translation initiation factor activity"/>
    <property type="evidence" value="ECO:0007669"/>
    <property type="project" value="UniProtKB-KW"/>
</dbReference>
<dbReference type="PIRSF" id="PIRSF037511">
    <property type="entry name" value="Transl_init_SUI1_pro"/>
    <property type="match status" value="1"/>
</dbReference>
<feature type="domain" description="SUI1" evidence="4">
    <location>
        <begin position="50"/>
        <end position="110"/>
    </location>
</feature>
<keyword evidence="5" id="KW-0396">Initiation factor</keyword>
<keyword evidence="2" id="KW-0810">Translation regulation</keyword>
<dbReference type="Pfam" id="PF01253">
    <property type="entry name" value="SUI1"/>
    <property type="match status" value="1"/>
</dbReference>
<evidence type="ECO:0000313" key="5">
    <source>
        <dbReference type="EMBL" id="SMO57418.1"/>
    </source>
</evidence>
<keyword evidence="3" id="KW-0648">Protein biosynthesis</keyword>
<dbReference type="Proteomes" id="UP000320300">
    <property type="component" value="Unassembled WGS sequence"/>
</dbReference>
<dbReference type="GO" id="GO:0006417">
    <property type="term" value="P:regulation of translation"/>
    <property type="evidence" value="ECO:0007669"/>
    <property type="project" value="UniProtKB-KW"/>
</dbReference>
<sequence length="118" mass="12837">MSNPKKKLLSDLGGIMYSTDPSFNYEQEQEPAEEAVANNQQDLRVTLDRKNRGGKAVTLITGYRGTEAALETLAKMLKTKCGVGGGAKDGEIIIQGDFRDKVMLILQKEGFKVKKSGG</sequence>
<evidence type="ECO:0000256" key="1">
    <source>
        <dbReference type="ARBA" id="ARBA00005422"/>
    </source>
</evidence>
<dbReference type="CDD" id="cd11567">
    <property type="entry name" value="YciH_like"/>
    <property type="match status" value="1"/>
</dbReference>
<keyword evidence="6" id="KW-1185">Reference proteome</keyword>